<protein>
    <submittedName>
        <fullName evidence="1">Uncharacterized protein</fullName>
    </submittedName>
</protein>
<comment type="caution">
    <text evidence="1">The sequence shown here is derived from an EMBL/GenBank/DDBJ whole genome shotgun (WGS) entry which is preliminary data.</text>
</comment>
<proteinExistence type="predicted"/>
<reference evidence="1" key="1">
    <citation type="submission" date="2022-10" db="EMBL/GenBank/DDBJ databases">
        <title>Tapping the CABI collections for fungal endophytes: first genome assemblies for Collariella, Neodidymelliopsis, Ascochyta clinopodiicola, Didymella pomorum, Didymosphaeria variabile, Neocosmospora piperis and Neocucurbitaria cava.</title>
        <authorList>
            <person name="Hill R."/>
        </authorList>
    </citation>
    <scope>NUCLEOTIDE SEQUENCE</scope>
    <source>
        <strain evidence="1">IMI 360193</strain>
    </source>
</reference>
<dbReference type="EMBL" id="JAPEUV010000016">
    <property type="protein sequence ID" value="KAJ4340454.1"/>
    <property type="molecule type" value="Genomic_DNA"/>
</dbReference>
<evidence type="ECO:0000313" key="2">
    <source>
        <dbReference type="Proteomes" id="UP001140562"/>
    </source>
</evidence>
<dbReference type="OrthoDB" id="3745794at2759"/>
<gene>
    <name evidence="1" type="ORF">N0V87_002438</name>
</gene>
<evidence type="ECO:0000313" key="1">
    <source>
        <dbReference type="EMBL" id="KAJ4340454.1"/>
    </source>
</evidence>
<sequence>MPVYTPIEDFVAQLPEPEDDPFFLDLVASLQPGVDQDISDNDNFFEDYLEPPAQAVWDELERGPFQGLLDQDTFSLGAYVHDEPAGNGSLDNLQAHLREAHDTRGRQKFADTLATRGYNFEHAEVICPLCPEASLFKCHEDFCEHFVVEHCPDVSERFIDIENFDEQGEMRMKEVFPSLFRGYGNGNTLRAMRECKVVTDEVRIHCRTILSLWPDFEDHPVWGSLKTC</sequence>
<name>A0A9W9C3K2_9PLEO</name>
<organism evidence="1 2">
    <name type="scientific">Didymella glomerata</name>
    <dbReference type="NCBI Taxonomy" id="749621"/>
    <lineage>
        <taxon>Eukaryota</taxon>
        <taxon>Fungi</taxon>
        <taxon>Dikarya</taxon>
        <taxon>Ascomycota</taxon>
        <taxon>Pezizomycotina</taxon>
        <taxon>Dothideomycetes</taxon>
        <taxon>Pleosporomycetidae</taxon>
        <taxon>Pleosporales</taxon>
        <taxon>Pleosporineae</taxon>
        <taxon>Didymellaceae</taxon>
        <taxon>Didymella</taxon>
    </lineage>
</organism>
<dbReference type="Proteomes" id="UP001140562">
    <property type="component" value="Unassembled WGS sequence"/>
</dbReference>
<dbReference type="AlphaFoldDB" id="A0A9W9C3K2"/>
<accession>A0A9W9C3K2</accession>
<keyword evidence="2" id="KW-1185">Reference proteome</keyword>